<feature type="transmembrane region" description="Helical" evidence="2">
    <location>
        <begin position="120"/>
        <end position="141"/>
    </location>
</feature>
<proteinExistence type="predicted"/>
<dbReference type="AlphaFoldDB" id="A0A0C3JBQ5"/>
<feature type="transmembrane region" description="Helical" evidence="2">
    <location>
        <begin position="79"/>
        <end position="99"/>
    </location>
</feature>
<feature type="compositionally biased region" description="Polar residues" evidence="1">
    <location>
        <begin position="351"/>
        <end position="373"/>
    </location>
</feature>
<evidence type="ECO:0000313" key="3">
    <source>
        <dbReference type="EMBL" id="KIO06518.1"/>
    </source>
</evidence>
<feature type="compositionally biased region" description="Low complexity" evidence="1">
    <location>
        <begin position="389"/>
        <end position="403"/>
    </location>
</feature>
<evidence type="ECO:0000256" key="2">
    <source>
        <dbReference type="SAM" id="Phobius"/>
    </source>
</evidence>
<feature type="region of interest" description="Disordered" evidence="1">
    <location>
        <begin position="284"/>
        <end position="416"/>
    </location>
</feature>
<organism evidence="3 4">
    <name type="scientific">Pisolithus tinctorius Marx 270</name>
    <dbReference type="NCBI Taxonomy" id="870435"/>
    <lineage>
        <taxon>Eukaryota</taxon>
        <taxon>Fungi</taxon>
        <taxon>Dikarya</taxon>
        <taxon>Basidiomycota</taxon>
        <taxon>Agaricomycotina</taxon>
        <taxon>Agaricomycetes</taxon>
        <taxon>Agaricomycetidae</taxon>
        <taxon>Boletales</taxon>
        <taxon>Sclerodermatineae</taxon>
        <taxon>Pisolithaceae</taxon>
        <taxon>Pisolithus</taxon>
    </lineage>
</organism>
<dbReference type="Proteomes" id="UP000054217">
    <property type="component" value="Unassembled WGS sequence"/>
</dbReference>
<keyword evidence="2" id="KW-0472">Membrane</keyword>
<name>A0A0C3JBQ5_PISTI</name>
<feature type="transmembrane region" description="Helical" evidence="2">
    <location>
        <begin position="42"/>
        <end position="67"/>
    </location>
</feature>
<gene>
    <name evidence="3" type="ORF">M404DRAFT_24727</name>
</gene>
<evidence type="ECO:0000256" key="1">
    <source>
        <dbReference type="SAM" id="MobiDB-lite"/>
    </source>
</evidence>
<dbReference type="EMBL" id="KN831963">
    <property type="protein sequence ID" value="KIO06518.1"/>
    <property type="molecule type" value="Genomic_DNA"/>
</dbReference>
<dbReference type="STRING" id="870435.A0A0C3JBQ5"/>
<keyword evidence="4" id="KW-1185">Reference proteome</keyword>
<reference evidence="3 4" key="1">
    <citation type="submission" date="2014-04" db="EMBL/GenBank/DDBJ databases">
        <authorList>
            <consortium name="DOE Joint Genome Institute"/>
            <person name="Kuo A."/>
            <person name="Kohler A."/>
            <person name="Costa M.D."/>
            <person name="Nagy L.G."/>
            <person name="Floudas D."/>
            <person name="Copeland A."/>
            <person name="Barry K.W."/>
            <person name="Cichocki N."/>
            <person name="Veneault-Fourrey C."/>
            <person name="LaButti K."/>
            <person name="Lindquist E.A."/>
            <person name="Lipzen A."/>
            <person name="Lundell T."/>
            <person name="Morin E."/>
            <person name="Murat C."/>
            <person name="Sun H."/>
            <person name="Tunlid A."/>
            <person name="Henrissat B."/>
            <person name="Grigoriev I.V."/>
            <person name="Hibbett D.S."/>
            <person name="Martin F."/>
            <person name="Nordberg H.P."/>
            <person name="Cantor M.N."/>
            <person name="Hua S.X."/>
        </authorList>
    </citation>
    <scope>NUCLEOTIDE SEQUENCE [LARGE SCALE GENOMIC DNA]</scope>
    <source>
        <strain evidence="3 4">Marx 270</strain>
    </source>
</reference>
<evidence type="ECO:0008006" key="5">
    <source>
        <dbReference type="Google" id="ProtNLM"/>
    </source>
</evidence>
<evidence type="ECO:0000313" key="4">
    <source>
        <dbReference type="Proteomes" id="UP000054217"/>
    </source>
</evidence>
<accession>A0A0C3JBQ5</accession>
<dbReference type="OrthoDB" id="3269357at2759"/>
<keyword evidence="2" id="KW-1133">Transmembrane helix</keyword>
<feature type="compositionally biased region" description="Polar residues" evidence="1">
    <location>
        <begin position="404"/>
        <end position="416"/>
    </location>
</feature>
<dbReference type="InParanoid" id="A0A0C3JBQ5"/>
<dbReference type="HOGENOM" id="CLU_053575_0_0_1"/>
<feature type="transmembrane region" description="Helical" evidence="2">
    <location>
        <begin position="6"/>
        <end position="30"/>
    </location>
</feature>
<feature type="compositionally biased region" description="Basic and acidic residues" evidence="1">
    <location>
        <begin position="314"/>
        <end position="323"/>
    </location>
</feature>
<sequence length="416" mass="46100">MTSLLLLARYMLFGLFVICNAIICISAVWNHSLTTSSQTLQIDIYLAFLGAFGLVFAVTLIFVEVLFNNPFTTRIWFESGWVAVFWLMELSGAAAVSALTSNVHCSSNSVSTSLCISQHLLLAFTWICTGILLAYFFLVVFTTVTCQWDNQDVWNSTVRHLHSSASRQYLSSLNSPSTSRFKNGSESLPAPVAVVTYAPKPIRPAVRPAYFDHDRAGLGSEYEIERFKSPPARQMTVPEQMVIDYRSSLREAVPIPLSSQTQISTVRPLPRIAPLSIPAAAAIRPREDPQYPTDGSFMGRRELPSAAVYPNEHNSSRTERRELPVQPSPLGNWPRRDIMEQPVTHKRRNQDSLLFSGSTGVPRGQLTQQSTETGAGHRVQSGSTPSQQPGARRPSGPRLRLPSNDLTVTSQRQVPP</sequence>
<protein>
    <recommendedName>
        <fullName evidence="5">MARVEL domain-containing protein</fullName>
    </recommendedName>
</protein>
<keyword evidence="2" id="KW-0812">Transmembrane</keyword>
<reference evidence="4" key="2">
    <citation type="submission" date="2015-01" db="EMBL/GenBank/DDBJ databases">
        <title>Evolutionary Origins and Diversification of the Mycorrhizal Mutualists.</title>
        <authorList>
            <consortium name="DOE Joint Genome Institute"/>
            <consortium name="Mycorrhizal Genomics Consortium"/>
            <person name="Kohler A."/>
            <person name="Kuo A."/>
            <person name="Nagy L.G."/>
            <person name="Floudas D."/>
            <person name="Copeland A."/>
            <person name="Barry K.W."/>
            <person name="Cichocki N."/>
            <person name="Veneault-Fourrey C."/>
            <person name="LaButti K."/>
            <person name="Lindquist E.A."/>
            <person name="Lipzen A."/>
            <person name="Lundell T."/>
            <person name="Morin E."/>
            <person name="Murat C."/>
            <person name="Riley R."/>
            <person name="Ohm R."/>
            <person name="Sun H."/>
            <person name="Tunlid A."/>
            <person name="Henrissat B."/>
            <person name="Grigoriev I.V."/>
            <person name="Hibbett D.S."/>
            <person name="Martin F."/>
        </authorList>
    </citation>
    <scope>NUCLEOTIDE SEQUENCE [LARGE SCALE GENOMIC DNA]</scope>
    <source>
        <strain evidence="4">Marx 270</strain>
    </source>
</reference>